<dbReference type="GO" id="GO:1990234">
    <property type="term" value="C:transferase complex"/>
    <property type="evidence" value="ECO:0007669"/>
    <property type="project" value="UniProtKB-ARBA"/>
</dbReference>
<protein>
    <submittedName>
        <fullName evidence="4">Uncharacterized protein</fullName>
    </submittedName>
</protein>
<keyword evidence="2" id="KW-0677">Repeat</keyword>
<evidence type="ECO:0000313" key="4">
    <source>
        <dbReference type="EMBL" id="GMI38815.1"/>
    </source>
</evidence>
<dbReference type="PROSITE" id="PS50294">
    <property type="entry name" value="WD_REPEATS_REGION"/>
    <property type="match status" value="3"/>
</dbReference>
<evidence type="ECO:0000256" key="2">
    <source>
        <dbReference type="ARBA" id="ARBA00022737"/>
    </source>
</evidence>
<dbReference type="EMBL" id="BRYA01001094">
    <property type="protein sequence ID" value="GMI38815.1"/>
    <property type="molecule type" value="Genomic_DNA"/>
</dbReference>
<keyword evidence="1 3" id="KW-0853">WD repeat</keyword>
<dbReference type="Proteomes" id="UP001165065">
    <property type="component" value="Unassembled WGS sequence"/>
</dbReference>
<organism evidence="4 5">
    <name type="scientific">Triparma columacea</name>
    <dbReference type="NCBI Taxonomy" id="722753"/>
    <lineage>
        <taxon>Eukaryota</taxon>
        <taxon>Sar</taxon>
        <taxon>Stramenopiles</taxon>
        <taxon>Ochrophyta</taxon>
        <taxon>Bolidophyceae</taxon>
        <taxon>Parmales</taxon>
        <taxon>Triparmaceae</taxon>
        <taxon>Triparma</taxon>
    </lineage>
</organism>
<dbReference type="InterPro" id="IPR015943">
    <property type="entry name" value="WD40/YVTN_repeat-like_dom_sf"/>
</dbReference>
<dbReference type="AlphaFoldDB" id="A0A9W7L8Y4"/>
<dbReference type="PROSITE" id="PS00678">
    <property type="entry name" value="WD_REPEATS_1"/>
    <property type="match status" value="2"/>
</dbReference>
<dbReference type="OrthoDB" id="202197at2759"/>
<evidence type="ECO:0000256" key="3">
    <source>
        <dbReference type="PROSITE-ProRule" id="PRU00221"/>
    </source>
</evidence>
<dbReference type="SUPFAM" id="SSF50978">
    <property type="entry name" value="WD40 repeat-like"/>
    <property type="match status" value="1"/>
</dbReference>
<feature type="repeat" description="WD" evidence="3">
    <location>
        <begin position="14"/>
        <end position="55"/>
    </location>
</feature>
<dbReference type="SMART" id="SM00320">
    <property type="entry name" value="WD40"/>
    <property type="match status" value="7"/>
</dbReference>
<reference evidence="5" key="1">
    <citation type="journal article" date="2023" name="Commun. Biol.">
        <title>Genome analysis of Parmales, the sister group of diatoms, reveals the evolutionary specialization of diatoms from phago-mixotrophs to photoautotrophs.</title>
        <authorList>
            <person name="Ban H."/>
            <person name="Sato S."/>
            <person name="Yoshikawa S."/>
            <person name="Yamada K."/>
            <person name="Nakamura Y."/>
            <person name="Ichinomiya M."/>
            <person name="Sato N."/>
            <person name="Blanc-Mathieu R."/>
            <person name="Endo H."/>
            <person name="Kuwata A."/>
            <person name="Ogata H."/>
        </authorList>
    </citation>
    <scope>NUCLEOTIDE SEQUENCE [LARGE SCALE GENOMIC DNA]</scope>
</reference>
<dbReference type="PANTHER" id="PTHR22847">
    <property type="entry name" value="WD40 REPEAT PROTEIN"/>
    <property type="match status" value="1"/>
</dbReference>
<keyword evidence="5" id="KW-1185">Reference proteome</keyword>
<dbReference type="InterPro" id="IPR020472">
    <property type="entry name" value="WD40_PAC1"/>
</dbReference>
<dbReference type="Gene3D" id="2.130.10.10">
    <property type="entry name" value="YVTN repeat-like/Quinoprotein amine dehydrogenase"/>
    <property type="match status" value="1"/>
</dbReference>
<name>A0A9W7L8Y4_9STRA</name>
<proteinExistence type="predicted"/>
<feature type="repeat" description="WD" evidence="3">
    <location>
        <begin position="239"/>
        <end position="281"/>
    </location>
</feature>
<gene>
    <name evidence="4" type="ORF">TrCOL_g4934</name>
</gene>
<dbReference type="Pfam" id="PF00400">
    <property type="entry name" value="WD40"/>
    <property type="match status" value="5"/>
</dbReference>
<dbReference type="PRINTS" id="PR00320">
    <property type="entry name" value="GPROTEINBRPT"/>
</dbReference>
<feature type="repeat" description="WD" evidence="3">
    <location>
        <begin position="56"/>
        <end position="88"/>
    </location>
</feature>
<dbReference type="InterPro" id="IPR001680">
    <property type="entry name" value="WD40_rpt"/>
</dbReference>
<dbReference type="PANTHER" id="PTHR22847:SF637">
    <property type="entry name" value="WD REPEAT DOMAIN 5B"/>
    <property type="match status" value="1"/>
</dbReference>
<accession>A0A9W7L8Y4</accession>
<feature type="repeat" description="WD" evidence="3">
    <location>
        <begin position="99"/>
        <end position="144"/>
    </location>
</feature>
<feature type="repeat" description="WD" evidence="3">
    <location>
        <begin position="190"/>
        <end position="238"/>
    </location>
</feature>
<comment type="caution">
    <text evidence="4">The sequence shown here is derived from an EMBL/GenBank/DDBJ whole genome shotgun (WGS) entry which is preliminary data.</text>
</comment>
<evidence type="ECO:0000256" key="1">
    <source>
        <dbReference type="ARBA" id="ARBA00022574"/>
    </source>
</evidence>
<evidence type="ECO:0000313" key="5">
    <source>
        <dbReference type="Proteomes" id="UP001165065"/>
    </source>
</evidence>
<dbReference type="InterPro" id="IPR019775">
    <property type="entry name" value="WD40_repeat_CS"/>
</dbReference>
<dbReference type="InterPro" id="IPR036322">
    <property type="entry name" value="WD40_repeat_dom_sf"/>
</dbReference>
<dbReference type="PROSITE" id="PS50082">
    <property type="entry name" value="WD_REPEATS_2"/>
    <property type="match status" value="6"/>
</dbReference>
<feature type="repeat" description="WD" evidence="3">
    <location>
        <begin position="290"/>
        <end position="317"/>
    </location>
</feature>
<sequence length="317" mass="34251">MLTDRQKSSLHVGLGHRGGGINKVSVHPIFELAATAGEDGTVKLWDLDSGDFVKTLKGHTAAVTCVVWNAKGDLLVSTGADLSVKVWDGGDGYNCRKTMRGHGHNVSAASFCRMEGVEDKGVVTTGRDGTIRFWDLDTGFCVGTIQPRADPPVWLRDLKVGGGGGEFATAGSDGVVTVWDLEGRKVKHDMRGHEHVVNAVAYPGGATAEAEAANIVVSASRDKTVRVWDTGTGAEIHCFRTHSNWVRDVLVSPRDHNYIISVGDDRSMVVFDLKNRRCVREIKDAGGHFVQAVGMHKKLPVVVTAGVDNEVRIWKCE</sequence>
<dbReference type="CDD" id="cd00200">
    <property type="entry name" value="WD40"/>
    <property type="match status" value="1"/>
</dbReference>